<dbReference type="InterPro" id="IPR013784">
    <property type="entry name" value="Carb-bd-like_fold"/>
</dbReference>
<gene>
    <name evidence="3" type="ORF">CFX1CAM_1415</name>
</gene>
<dbReference type="CDD" id="cd19608">
    <property type="entry name" value="GH113_mannanase-like"/>
    <property type="match status" value="1"/>
</dbReference>
<reference evidence="4" key="1">
    <citation type="submission" date="2017-05" db="EMBL/GenBank/DDBJ databases">
        <authorList>
            <person name="Kirkegaard R."/>
            <person name="Mcilroy J S."/>
        </authorList>
    </citation>
    <scope>NUCLEOTIDE SEQUENCE [LARGE SCALE GENOMIC DNA]</scope>
</reference>
<dbReference type="InterPro" id="IPR055151">
    <property type="entry name" value="GH113"/>
</dbReference>
<evidence type="ECO:0000256" key="1">
    <source>
        <dbReference type="SAM" id="Phobius"/>
    </source>
</evidence>
<dbReference type="SUPFAM" id="SSF49452">
    <property type="entry name" value="Starch-binding domain-like"/>
    <property type="match status" value="1"/>
</dbReference>
<evidence type="ECO:0000313" key="3">
    <source>
        <dbReference type="EMBL" id="SMX54480.1"/>
    </source>
</evidence>
<dbReference type="KEGG" id="abat:CFX1CAM_1415"/>
<evidence type="ECO:0000259" key="2">
    <source>
        <dbReference type="PROSITE" id="PS51166"/>
    </source>
</evidence>
<dbReference type="AlphaFoldDB" id="A0A1Y6K8Y1"/>
<dbReference type="EMBL" id="LT859958">
    <property type="protein sequence ID" value="SMX54480.1"/>
    <property type="molecule type" value="Genomic_DNA"/>
</dbReference>
<dbReference type="Proteomes" id="UP000195514">
    <property type="component" value="Chromosome I"/>
</dbReference>
<protein>
    <recommendedName>
        <fullName evidence="2">CBM20 domain-containing protein</fullName>
    </recommendedName>
</protein>
<dbReference type="Pfam" id="PF22612">
    <property type="entry name" value="GH113"/>
    <property type="match status" value="1"/>
</dbReference>
<dbReference type="OrthoDB" id="139449at2"/>
<proteinExistence type="predicted"/>
<dbReference type="Gene3D" id="2.60.40.1120">
    <property type="entry name" value="Carboxypeptidase-like, regulatory domain"/>
    <property type="match status" value="1"/>
</dbReference>
<evidence type="ECO:0000313" key="4">
    <source>
        <dbReference type="Proteomes" id="UP000195514"/>
    </source>
</evidence>
<dbReference type="InterPro" id="IPR002044">
    <property type="entry name" value="CBM20"/>
</dbReference>
<dbReference type="Gene3D" id="3.20.20.80">
    <property type="entry name" value="Glycosidases"/>
    <property type="match status" value="1"/>
</dbReference>
<keyword evidence="1" id="KW-0812">Transmembrane</keyword>
<organism evidence="3 4">
    <name type="scientific">Candidatus Brevifilum fermentans</name>
    <dbReference type="NCBI Taxonomy" id="1986204"/>
    <lineage>
        <taxon>Bacteria</taxon>
        <taxon>Bacillati</taxon>
        <taxon>Chloroflexota</taxon>
        <taxon>Anaerolineae</taxon>
        <taxon>Anaerolineales</taxon>
        <taxon>Anaerolineaceae</taxon>
        <taxon>Candidatus Brevifilum</taxon>
    </lineage>
</organism>
<keyword evidence="1" id="KW-0472">Membrane</keyword>
<sequence length="831" mass="93078">MWESFRTVIKTNIIVSTIKSSTIAIVALVLVLTSLTGCHLPSTAREPNPQYFDNIKDFLTEPVDIQFQLKVAQPALPAEKFVLEILDDVTGLPYNKSQIELKPLDEQIYVTTLTIPKGSIIKYRYLKIGQTEAYEVSSFGEAVEYRMYYASGNAIITDILQGWQGLETQHWMGGFLRGSLLDEDTDQPIPDILIAAGGKRTFTDANGNFFLEGLSQGVHNVVFYAIDGQYRTYQQGAKIEPGMTTTANVKLTRAPAVNITFVVNQLKDALGAPIYIAGNILQLGNTFSYRNGGMSINHLGMPMLSPNHDGTLSISMQLYAGTDLRYKFTLGDGYWNSEQYLSGGFRIRQLIVPSKDVTIEHTIESWRSNGVEPITFLATIPSNSAPSNLKFIQFQTDTWTEPIPLWPVGDDQYLFILFSPLNLNQAINYRFCHTENCQRGMDAESITGTRQVQPSKNAQTITLTLNQWQNWTAYERGAYLQEAYIPIKPSTFSTIIELTSETNPSWLAYAPQAMANLKQIGADTLIFSPEWTVNLQSPYLRPQIGKTPFSYELLSLVKSAQAQELNIGFYPQIGPFHLMENWWSSKSHTEAWWNEYFLSYNDFILSYAKLAENVNAKVLILGGKQLAPAFEGGVFPDGRESNVPLGFDDHWYELLADIREIFSGNIIWAIQVNQETDPLPGFLFEFDGVYISIDAPLALEEHPTFETVQSGFTTVIDRHIYEVYRSTGLPITLAFAYPSVEMAASGCALLNQACYNDGLFHPDELLAYETSLAEQAVIYNAILPILASREWITGISIRGFEPTVLVHDGSSSIAGKPAFDVIQYWYNSLKP</sequence>
<keyword evidence="1" id="KW-1133">Transmembrane helix</keyword>
<dbReference type="PROSITE" id="PS51166">
    <property type="entry name" value="CBM20"/>
    <property type="match status" value="1"/>
</dbReference>
<name>A0A1Y6K8Y1_9CHLR</name>
<keyword evidence="4" id="KW-1185">Reference proteome</keyword>
<dbReference type="GO" id="GO:2001070">
    <property type="term" value="F:starch binding"/>
    <property type="evidence" value="ECO:0007669"/>
    <property type="project" value="InterPro"/>
</dbReference>
<feature type="transmembrane region" description="Helical" evidence="1">
    <location>
        <begin position="12"/>
        <end position="35"/>
    </location>
</feature>
<feature type="domain" description="CBM20" evidence="2">
    <location>
        <begin position="251"/>
        <end position="368"/>
    </location>
</feature>
<accession>A0A1Y6K8Y1</accession>
<dbReference type="RefSeq" id="WP_087862319.1">
    <property type="nucleotide sequence ID" value="NZ_LT859958.1"/>
</dbReference>